<protein>
    <submittedName>
        <fullName evidence="1">Uncharacterized protein</fullName>
    </submittedName>
</protein>
<evidence type="ECO:0000313" key="2">
    <source>
        <dbReference type="Proteomes" id="UP000714625"/>
    </source>
</evidence>
<evidence type="ECO:0000313" key="1">
    <source>
        <dbReference type="EMBL" id="EGQ9133617.1"/>
    </source>
</evidence>
<organism evidence="1 2">
    <name type="scientific">Vibrio alginolyticus</name>
    <dbReference type="NCBI Taxonomy" id="663"/>
    <lineage>
        <taxon>Bacteria</taxon>
        <taxon>Pseudomonadati</taxon>
        <taxon>Pseudomonadota</taxon>
        <taxon>Gammaproteobacteria</taxon>
        <taxon>Vibrionales</taxon>
        <taxon>Vibrionaceae</taxon>
        <taxon>Vibrio</taxon>
    </lineage>
</organism>
<comment type="caution">
    <text evidence="1">The sequence shown here is derived from an EMBL/GenBank/DDBJ whole genome shotgun (WGS) entry which is preliminary data.</text>
</comment>
<sequence length="135" mass="15471">MIAYFKSLPDGHFPVDGCVLLVREAWQRFLHLENLPKHMDQFVTPDYAHELIDGYQGQLIEPIPKPEHLCMVAASGKGKWHCGVFSAEQMPGYVIHTLGCTVKIEPLNQFRRRFDTVEFYRHATHCRVSTSDSKG</sequence>
<name>A0AA36XMI0_VIBAL</name>
<gene>
    <name evidence="1" type="ORF">GHY86_00415</name>
</gene>
<dbReference type="Proteomes" id="UP000714625">
    <property type="component" value="Unassembled WGS sequence"/>
</dbReference>
<dbReference type="EMBL" id="AAXMUW010000001">
    <property type="protein sequence ID" value="EGQ9133617.1"/>
    <property type="molecule type" value="Genomic_DNA"/>
</dbReference>
<dbReference type="AlphaFoldDB" id="A0AA36XMI0"/>
<proteinExistence type="predicted"/>
<accession>A0AA36XMI0</accession>
<reference evidence="1" key="1">
    <citation type="submission" date="2019-11" db="EMBL/GenBank/DDBJ databases">
        <authorList>
            <consortium name="PulseNet: The National Subtyping Network for Foodborne Disease Surveillance"/>
            <person name="Tarr C.L."/>
            <person name="Trees E."/>
            <person name="Katz L.S."/>
            <person name="Carleton-Romer H.A."/>
            <person name="Stroika S."/>
            <person name="Kucerova Z."/>
            <person name="Roache K.F."/>
            <person name="Sabol A.L."/>
            <person name="Besser J."/>
            <person name="Gerner-Smidt P."/>
        </authorList>
    </citation>
    <scope>NUCLEOTIDE SEQUENCE</scope>
    <source>
        <strain evidence="1">PNUSAV001129</strain>
    </source>
</reference>